<evidence type="ECO:0000313" key="3">
    <source>
        <dbReference type="EMBL" id="MSS13916.1"/>
    </source>
</evidence>
<feature type="compositionally biased region" description="Low complexity" evidence="1">
    <location>
        <begin position="247"/>
        <end position="261"/>
    </location>
</feature>
<keyword evidence="4" id="KW-1185">Reference proteome</keyword>
<dbReference type="RefSeq" id="WP_154522666.1">
    <property type="nucleotide sequence ID" value="NZ_VULZ01000002.1"/>
</dbReference>
<dbReference type="Proteomes" id="UP000481852">
    <property type="component" value="Unassembled WGS sequence"/>
</dbReference>
<gene>
    <name evidence="3" type="ORF">FYJ35_02470</name>
</gene>
<evidence type="ECO:0000259" key="2">
    <source>
        <dbReference type="Pfam" id="PF13248"/>
    </source>
</evidence>
<feature type="domain" description="Putative zinc-ribbon" evidence="2">
    <location>
        <begin position="92"/>
        <end position="115"/>
    </location>
</feature>
<feature type="compositionally biased region" description="Basic and acidic residues" evidence="1">
    <location>
        <begin position="175"/>
        <end position="186"/>
    </location>
</feature>
<organism evidence="3 4">
    <name type="scientific">Porcincola intestinalis</name>
    <dbReference type="NCBI Taxonomy" id="2606632"/>
    <lineage>
        <taxon>Bacteria</taxon>
        <taxon>Bacillati</taxon>
        <taxon>Bacillota</taxon>
        <taxon>Clostridia</taxon>
        <taxon>Lachnospirales</taxon>
        <taxon>Lachnospiraceae</taxon>
        <taxon>Porcincola</taxon>
    </lineage>
</organism>
<name>A0A6L5X4M0_9FIRM</name>
<feature type="compositionally biased region" description="Basic and acidic residues" evidence="1">
    <location>
        <begin position="262"/>
        <end position="291"/>
    </location>
</feature>
<dbReference type="InterPro" id="IPR059113">
    <property type="entry name" value="Znf_ribbon"/>
</dbReference>
<dbReference type="Pfam" id="PF13248">
    <property type="entry name" value="Zn_ribbon_3"/>
    <property type="match status" value="1"/>
</dbReference>
<sequence length="291" mass="31293">MGWSNLGQKLARIGRDTKNGVQKMSDSVSIKGRISAEKRSLERLFAVIGESVYKENPDSPRNGLEDEYAAVKVAYANIEKYSKQLDEVNGIVYCPNCGKPADPGDKFCAKCGARLSPEEGAGAKVAQDFREVGQEVGKLAGSAADKTGEFFGSAAAKTKNGFTSLKERSAKFVKDTSRKLTRRMEDVPQDPELTGNLQAEQTETGVDTEAQPADAALAQQAADTEVPAHQAKDTEIHAQQASDIEMPAQQAEAETAETPAAEQEKAAEAFAKDMKQADKTAEDGKDRKTES</sequence>
<proteinExistence type="predicted"/>
<dbReference type="EMBL" id="VULZ01000002">
    <property type="protein sequence ID" value="MSS13916.1"/>
    <property type="molecule type" value="Genomic_DNA"/>
</dbReference>
<protein>
    <submittedName>
        <fullName evidence="3">Zinc ribbon domain-containing protein</fullName>
    </submittedName>
</protein>
<evidence type="ECO:0000256" key="1">
    <source>
        <dbReference type="SAM" id="MobiDB-lite"/>
    </source>
</evidence>
<dbReference type="AlphaFoldDB" id="A0A6L5X4M0"/>
<reference evidence="3 4" key="1">
    <citation type="submission" date="2019-08" db="EMBL/GenBank/DDBJ databases">
        <title>In-depth cultivation of the pig gut microbiome towards novel bacterial diversity and tailored functional studies.</title>
        <authorList>
            <person name="Wylensek D."/>
            <person name="Hitch T.C.A."/>
            <person name="Clavel T."/>
        </authorList>
    </citation>
    <scope>NUCLEOTIDE SEQUENCE [LARGE SCALE GENOMIC DNA]</scope>
    <source>
        <strain evidence="3 4">Oil+RF-744-WCA-WT-11</strain>
    </source>
</reference>
<comment type="caution">
    <text evidence="3">The sequence shown here is derived from an EMBL/GenBank/DDBJ whole genome shotgun (WGS) entry which is preliminary data.</text>
</comment>
<accession>A0A6L5X4M0</accession>
<feature type="compositionally biased region" description="Low complexity" evidence="1">
    <location>
        <begin position="210"/>
        <end position="222"/>
    </location>
</feature>
<feature type="compositionally biased region" description="Polar residues" evidence="1">
    <location>
        <begin position="195"/>
        <end position="205"/>
    </location>
</feature>
<feature type="region of interest" description="Disordered" evidence="1">
    <location>
        <begin position="175"/>
        <end position="291"/>
    </location>
</feature>
<evidence type="ECO:0000313" key="4">
    <source>
        <dbReference type="Proteomes" id="UP000481852"/>
    </source>
</evidence>